<evidence type="ECO:0000313" key="9">
    <source>
        <dbReference type="EMBL" id="EFN50699.1"/>
    </source>
</evidence>
<dbReference type="InterPro" id="IPR029063">
    <property type="entry name" value="SAM-dependent_MTases_sf"/>
</dbReference>
<comment type="catalytic activity">
    <reaction evidence="5">
        <text>a 5'-end (N(2),N(7)-dimethyl 5'-triphosphoguanosine)-ribonucleoside in snRNA + S-adenosyl-L-methionine = a 5'-end (N(2),N(2),N(7)-trimethyl 5'-triphosphoguanosine)-ribonucleoside in snRNA + S-adenosyl-L-homocysteine + H(+)</text>
        <dbReference type="Rhea" id="RHEA:78479"/>
        <dbReference type="Rhea" id="RHEA-COMP:19087"/>
        <dbReference type="Rhea" id="RHEA-COMP:19089"/>
        <dbReference type="ChEBI" id="CHEBI:15378"/>
        <dbReference type="ChEBI" id="CHEBI:57856"/>
        <dbReference type="ChEBI" id="CHEBI:59789"/>
        <dbReference type="ChEBI" id="CHEBI:167623"/>
        <dbReference type="ChEBI" id="CHEBI:172880"/>
    </reaction>
    <physiologicalReaction direction="left-to-right" evidence="5">
        <dbReference type="Rhea" id="RHEA:78480"/>
    </physiologicalReaction>
</comment>
<dbReference type="Pfam" id="PF09445">
    <property type="entry name" value="Methyltransf_15"/>
    <property type="match status" value="1"/>
</dbReference>
<dbReference type="InParanoid" id="E1ZU01"/>
<dbReference type="Proteomes" id="UP000008141">
    <property type="component" value="Unassembled WGS sequence"/>
</dbReference>
<proteinExistence type="inferred from homology"/>
<dbReference type="FunCoup" id="E1ZU01">
    <property type="interactions" value="225"/>
</dbReference>
<accession>E1ZU01</accession>
<feature type="region of interest" description="Disordered" evidence="8">
    <location>
        <begin position="310"/>
        <end position="374"/>
    </location>
</feature>
<organism evidence="10">
    <name type="scientific">Chlorella variabilis</name>
    <name type="common">Green alga</name>
    <dbReference type="NCBI Taxonomy" id="554065"/>
    <lineage>
        <taxon>Eukaryota</taxon>
        <taxon>Viridiplantae</taxon>
        <taxon>Chlorophyta</taxon>
        <taxon>core chlorophytes</taxon>
        <taxon>Trebouxiophyceae</taxon>
        <taxon>Chlorellales</taxon>
        <taxon>Chlorellaceae</taxon>
        <taxon>Chlorella clade</taxon>
        <taxon>Chlorella</taxon>
    </lineage>
</organism>
<dbReference type="EMBL" id="GL433877">
    <property type="protein sequence ID" value="EFN50699.1"/>
    <property type="molecule type" value="Genomic_DNA"/>
</dbReference>
<comment type="catalytic activity">
    <reaction evidence="6">
        <text>a 5'-end (N(7)-methyl 5'-triphosphoguanosine)-ribonucleoside in snRNA + S-adenosyl-L-methionine = a 5'-end (N(2),N(7)-dimethyl 5'-triphosphoguanosine)-ribonucleoside in snRNA + S-adenosyl-L-homocysteine + H(+)</text>
        <dbReference type="Rhea" id="RHEA:78471"/>
        <dbReference type="Rhea" id="RHEA-COMP:19085"/>
        <dbReference type="Rhea" id="RHEA-COMP:19087"/>
        <dbReference type="ChEBI" id="CHEBI:15378"/>
        <dbReference type="ChEBI" id="CHEBI:57856"/>
        <dbReference type="ChEBI" id="CHEBI:59789"/>
        <dbReference type="ChEBI" id="CHEBI:156461"/>
        <dbReference type="ChEBI" id="CHEBI:172880"/>
    </reaction>
    <physiologicalReaction direction="left-to-right" evidence="6">
        <dbReference type="Rhea" id="RHEA:78472"/>
    </physiologicalReaction>
</comment>
<feature type="compositionally biased region" description="Low complexity" evidence="8">
    <location>
        <begin position="310"/>
        <end position="349"/>
    </location>
</feature>
<dbReference type="STRING" id="554065.E1ZU01"/>
<evidence type="ECO:0000256" key="6">
    <source>
        <dbReference type="ARBA" id="ARBA00049075"/>
    </source>
</evidence>
<comment type="catalytic activity">
    <reaction evidence="4">
        <text>a 5'-end (N(7)-methyl 5'-triphosphoguanosine)-ribonucleoside in snoRNA + S-adenosyl-L-methionine = a 5'-end (N(2),N(7)-dimethyl 5'-triphosphoguanosine)-ribonucleoside in snoRNA + S-adenosyl-L-homocysteine + H(+)</text>
        <dbReference type="Rhea" id="RHEA:78475"/>
        <dbReference type="Rhea" id="RHEA-COMP:19086"/>
        <dbReference type="Rhea" id="RHEA-COMP:19088"/>
        <dbReference type="ChEBI" id="CHEBI:15378"/>
        <dbReference type="ChEBI" id="CHEBI:57856"/>
        <dbReference type="ChEBI" id="CHEBI:59789"/>
        <dbReference type="ChEBI" id="CHEBI:156461"/>
        <dbReference type="ChEBI" id="CHEBI:172880"/>
    </reaction>
    <physiologicalReaction direction="left-to-right" evidence="4">
        <dbReference type="Rhea" id="RHEA:78476"/>
    </physiologicalReaction>
</comment>
<protein>
    <recommendedName>
        <fullName evidence="1">Trimethylguanosine synthase</fullName>
    </recommendedName>
    <alternativeName>
        <fullName evidence="7">Cap-specific guanine-N(2) methyltransferase</fullName>
    </alternativeName>
</protein>
<evidence type="ECO:0000256" key="7">
    <source>
        <dbReference type="ARBA" id="ARBA00049790"/>
    </source>
</evidence>
<evidence type="ECO:0000256" key="3">
    <source>
        <dbReference type="ARBA" id="ARBA00047418"/>
    </source>
</evidence>
<evidence type="ECO:0000256" key="2">
    <source>
        <dbReference type="ARBA" id="ARBA00025783"/>
    </source>
</evidence>
<dbReference type="KEGG" id="cvr:CHLNCDRAFT_37728"/>
<name>E1ZU01_CHLVA</name>
<dbReference type="SUPFAM" id="SSF53335">
    <property type="entry name" value="S-adenosyl-L-methionine-dependent methyltransferases"/>
    <property type="match status" value="1"/>
</dbReference>
<sequence>MDWKLEKYWLQRYSLFSRFDEGIQVDDQGWYSVTPEVIAAHHARRAVEALGPDCVACDPFAGAGGNVIQFALHCARVVAVEIDEGRMGMLRNNAGVYGVAGNTTFIRGDFFQEVQGIKADVVFYSPPWGGPEYAQQPVYDVALMGGQGFGLKKLLDLAFGPMGASAAIAFLPRNCDLKQLAATLPEGHSYCEVEREMVNNVCKGLTIYYGELARSPTQLRQQEQQQSHGQEEVEVAAMVVAENGVVAAGAARPEAEQGAEQQEHEVQQGHGAELAGQQAAGAEAASRPTAELQEEQQQLQEAVAQVVQQQGQQPAAIEPAPPQAEQQPLQAAAAKPLHPAAAEQQPAAAAEHETEPATEAAAEQKKRPGGCRQQ</sequence>
<dbReference type="OrthoDB" id="194443at2759"/>
<dbReference type="GO" id="GO:0005634">
    <property type="term" value="C:nucleus"/>
    <property type="evidence" value="ECO:0007669"/>
    <property type="project" value="TreeGrafter"/>
</dbReference>
<evidence type="ECO:0000256" key="1">
    <source>
        <dbReference type="ARBA" id="ARBA00018517"/>
    </source>
</evidence>
<feature type="compositionally biased region" description="Low complexity" evidence="8">
    <location>
        <begin position="250"/>
        <end position="260"/>
    </location>
</feature>
<dbReference type="PANTHER" id="PTHR14741:SF32">
    <property type="entry name" value="TRIMETHYLGUANOSINE SYNTHASE"/>
    <property type="match status" value="1"/>
</dbReference>
<gene>
    <name evidence="9" type="ORF">CHLNCDRAFT_37728</name>
</gene>
<dbReference type="AlphaFoldDB" id="E1ZU01"/>
<feature type="region of interest" description="Disordered" evidence="8">
    <location>
        <begin position="250"/>
        <end position="298"/>
    </location>
</feature>
<comment type="similarity">
    <text evidence="2">Belongs to the methyltransferase superfamily. Trimethylguanosine synthase family.</text>
</comment>
<dbReference type="RefSeq" id="XP_005842811.1">
    <property type="nucleotide sequence ID" value="XM_005842749.1"/>
</dbReference>
<reference evidence="9 10" key="1">
    <citation type="journal article" date="2010" name="Plant Cell">
        <title>The Chlorella variabilis NC64A genome reveals adaptation to photosymbiosis, coevolution with viruses, and cryptic sex.</title>
        <authorList>
            <person name="Blanc G."/>
            <person name="Duncan G."/>
            <person name="Agarkova I."/>
            <person name="Borodovsky M."/>
            <person name="Gurnon J."/>
            <person name="Kuo A."/>
            <person name="Lindquist E."/>
            <person name="Lucas S."/>
            <person name="Pangilinan J."/>
            <person name="Polle J."/>
            <person name="Salamov A."/>
            <person name="Terry A."/>
            <person name="Yamada T."/>
            <person name="Dunigan D.D."/>
            <person name="Grigoriev I.V."/>
            <person name="Claverie J.M."/>
            <person name="Van Etten J.L."/>
        </authorList>
    </citation>
    <scope>NUCLEOTIDE SEQUENCE [LARGE SCALE GENOMIC DNA]</scope>
    <source>
        <strain evidence="9 10">NC64A</strain>
    </source>
</reference>
<evidence type="ECO:0000256" key="8">
    <source>
        <dbReference type="SAM" id="MobiDB-lite"/>
    </source>
</evidence>
<dbReference type="PANTHER" id="PTHR14741">
    <property type="entry name" value="S-ADENOSYLMETHIONINE-DEPENDENT METHYLTRANSFERASE RELATED"/>
    <property type="match status" value="1"/>
</dbReference>
<evidence type="ECO:0000256" key="5">
    <source>
        <dbReference type="ARBA" id="ARBA00048763"/>
    </source>
</evidence>
<dbReference type="GeneID" id="17350123"/>
<dbReference type="Gene3D" id="3.40.50.150">
    <property type="entry name" value="Vaccinia Virus protein VP39"/>
    <property type="match status" value="1"/>
</dbReference>
<dbReference type="CDD" id="cd02440">
    <property type="entry name" value="AdoMet_MTases"/>
    <property type="match status" value="1"/>
</dbReference>
<dbReference type="eggNOG" id="KOG2730">
    <property type="taxonomic scope" value="Eukaryota"/>
</dbReference>
<keyword evidence="10" id="KW-1185">Reference proteome</keyword>
<feature type="compositionally biased region" description="Low complexity" evidence="8">
    <location>
        <begin position="268"/>
        <end position="285"/>
    </location>
</feature>
<dbReference type="InterPro" id="IPR019012">
    <property type="entry name" value="RNA_cap_Gua-N2-MeTrfase"/>
</dbReference>
<dbReference type="GO" id="GO:0071164">
    <property type="term" value="F:RNA cap trimethylguanosine synthase activity"/>
    <property type="evidence" value="ECO:0007669"/>
    <property type="project" value="TreeGrafter"/>
</dbReference>
<evidence type="ECO:0000256" key="4">
    <source>
        <dbReference type="ARBA" id="ARBA00048740"/>
    </source>
</evidence>
<comment type="catalytic activity">
    <reaction evidence="3">
        <text>a 5'-end (N(2),N(7)-dimethyl 5'-triphosphoguanosine)-ribonucleoside in snoRNA + S-adenosyl-L-methionine = a 5'-end (N(2),N(2),N(7)-trimethyl 5'-triphosphoguanosine)-ribonucleoside in snoRNA + S-adenosyl-L-homocysteine + H(+)</text>
        <dbReference type="Rhea" id="RHEA:78507"/>
        <dbReference type="Rhea" id="RHEA-COMP:19088"/>
        <dbReference type="Rhea" id="RHEA-COMP:19090"/>
        <dbReference type="ChEBI" id="CHEBI:15378"/>
        <dbReference type="ChEBI" id="CHEBI:57856"/>
        <dbReference type="ChEBI" id="CHEBI:59789"/>
        <dbReference type="ChEBI" id="CHEBI:167623"/>
        <dbReference type="ChEBI" id="CHEBI:172880"/>
    </reaction>
    <physiologicalReaction direction="left-to-right" evidence="3">
        <dbReference type="Rhea" id="RHEA:78508"/>
    </physiologicalReaction>
</comment>
<evidence type="ECO:0000313" key="10">
    <source>
        <dbReference type="Proteomes" id="UP000008141"/>
    </source>
</evidence>